<name>A0ABU7G1L5_9ALTE</name>
<keyword evidence="4" id="KW-1185">Reference proteome</keyword>
<dbReference type="InterPro" id="IPR012340">
    <property type="entry name" value="NA-bd_OB-fold"/>
</dbReference>
<dbReference type="Gene3D" id="2.40.50.140">
    <property type="entry name" value="Nucleic acid-binding proteins"/>
    <property type="match status" value="2"/>
</dbReference>
<keyword evidence="1 2" id="KW-0238">DNA-binding</keyword>
<sequence>MPLKALSGEKFLQVICRSSVEILGNIMSKEITLRYFSDGTAITQFEVLFKRKPKGSGKEQIEVFQLNARGEQAERIKQYAKAGDGVVISGHLKNQKDSKGSITSAIEVEQVSFVGAPSQLYWNKVTLVGEIVDKSSLRKSINNQSYLKLQLSTDHADQQHVVNCNLWAYPAELIDKQAKVGDKLVLEGSLKKAFAEDKVISPILVDGHTCLHLKA</sequence>
<dbReference type="EMBL" id="JAYDYW010000002">
    <property type="protein sequence ID" value="MEE1672340.1"/>
    <property type="molecule type" value="Genomic_DNA"/>
</dbReference>
<gene>
    <name evidence="3" type="ORF">SNR37_001655</name>
</gene>
<evidence type="ECO:0000313" key="3">
    <source>
        <dbReference type="EMBL" id="MEE1672340.1"/>
    </source>
</evidence>
<reference evidence="4" key="1">
    <citation type="submission" date="2023-07" db="EMBL/GenBank/DDBJ databases">
        <title>Draft genome sequence of Agarivorans aestuarii strain ZMCS4, a CAZymes producing bacteria isolated from the marine brown algae Clodostephus spongiosus.</title>
        <authorList>
            <person name="Lorente B."/>
            <person name="Cabral C."/>
            <person name="Frias J."/>
            <person name="Faria J."/>
            <person name="Toubarro D."/>
        </authorList>
    </citation>
    <scope>NUCLEOTIDE SEQUENCE [LARGE SCALE GENOMIC DNA]</scope>
    <source>
        <strain evidence="4">ZMCS4</strain>
    </source>
</reference>
<accession>A0ABU7G1L5</accession>
<organism evidence="3 4">
    <name type="scientific">Agarivorans aestuarii</name>
    <dbReference type="NCBI Taxonomy" id="1563703"/>
    <lineage>
        <taxon>Bacteria</taxon>
        <taxon>Pseudomonadati</taxon>
        <taxon>Pseudomonadota</taxon>
        <taxon>Gammaproteobacteria</taxon>
        <taxon>Alteromonadales</taxon>
        <taxon>Alteromonadaceae</taxon>
        <taxon>Agarivorans</taxon>
    </lineage>
</organism>
<dbReference type="Proteomes" id="UP001310248">
    <property type="component" value="Unassembled WGS sequence"/>
</dbReference>
<dbReference type="RefSeq" id="WP_329773662.1">
    <property type="nucleotide sequence ID" value="NZ_JAYDYW010000002.1"/>
</dbReference>
<evidence type="ECO:0000256" key="2">
    <source>
        <dbReference type="PROSITE-ProRule" id="PRU00252"/>
    </source>
</evidence>
<dbReference type="InterPro" id="IPR000424">
    <property type="entry name" value="Primosome_PriB/ssb"/>
</dbReference>
<reference evidence="3 4" key="2">
    <citation type="submission" date="2023-12" db="EMBL/GenBank/DDBJ databases">
        <authorList>
            <consortium name="Cladostephus spongiosus"/>
            <person name="Lorente B."/>
            <person name="Cabral C."/>
            <person name="Frias J."/>
            <person name="Faria J."/>
            <person name="Toubarro D."/>
        </authorList>
    </citation>
    <scope>NUCLEOTIDE SEQUENCE [LARGE SCALE GENOMIC DNA]</scope>
    <source>
        <strain evidence="3 4">ZMCS4</strain>
    </source>
</reference>
<dbReference type="Pfam" id="PF00436">
    <property type="entry name" value="SSB"/>
    <property type="match status" value="2"/>
</dbReference>
<proteinExistence type="predicted"/>
<comment type="caution">
    <text evidence="3">The sequence shown here is derived from an EMBL/GenBank/DDBJ whole genome shotgun (WGS) entry which is preliminary data.</text>
</comment>
<dbReference type="GO" id="GO:0003677">
    <property type="term" value="F:DNA binding"/>
    <property type="evidence" value="ECO:0007669"/>
    <property type="project" value="UniProtKB-KW"/>
</dbReference>
<protein>
    <submittedName>
        <fullName evidence="3">Single-stranded DNA-binding protein</fullName>
    </submittedName>
</protein>
<dbReference type="SUPFAM" id="SSF50249">
    <property type="entry name" value="Nucleic acid-binding proteins"/>
    <property type="match status" value="2"/>
</dbReference>
<evidence type="ECO:0000313" key="4">
    <source>
        <dbReference type="Proteomes" id="UP001310248"/>
    </source>
</evidence>
<dbReference type="PROSITE" id="PS50935">
    <property type="entry name" value="SSB"/>
    <property type="match status" value="2"/>
</dbReference>
<evidence type="ECO:0000256" key="1">
    <source>
        <dbReference type="ARBA" id="ARBA00023125"/>
    </source>
</evidence>